<accession>A0ABT2T827</accession>
<gene>
    <name evidence="3" type="ORF">OCV51_01835</name>
</gene>
<keyword evidence="2" id="KW-0472">Membrane</keyword>
<evidence type="ECO:0000256" key="1">
    <source>
        <dbReference type="SAM" id="MobiDB-lite"/>
    </source>
</evidence>
<proteinExistence type="predicted"/>
<evidence type="ECO:0000313" key="4">
    <source>
        <dbReference type="Proteomes" id="UP001652394"/>
    </source>
</evidence>
<keyword evidence="2" id="KW-1133">Transmembrane helix</keyword>
<dbReference type="Proteomes" id="UP001652394">
    <property type="component" value="Unassembled WGS sequence"/>
</dbReference>
<reference evidence="3 4" key="1">
    <citation type="journal article" date="2021" name="ISME Commun">
        <title>Automated analysis of genomic sequences facilitates high-throughput and comprehensive description of bacteria.</title>
        <authorList>
            <person name="Hitch T.C.A."/>
        </authorList>
    </citation>
    <scope>NUCLEOTIDE SEQUENCE [LARGE SCALE GENOMIC DNA]</scope>
    <source>
        <strain evidence="3 4">H2_18</strain>
    </source>
</reference>
<organism evidence="3 4">
    <name type="scientific">Faecalicatena acetigenes</name>
    <dbReference type="NCBI Taxonomy" id="2981790"/>
    <lineage>
        <taxon>Bacteria</taxon>
        <taxon>Bacillati</taxon>
        <taxon>Bacillota</taxon>
        <taxon>Clostridia</taxon>
        <taxon>Lachnospirales</taxon>
        <taxon>Lachnospiraceae</taxon>
        <taxon>Faecalicatena</taxon>
    </lineage>
</organism>
<name>A0ABT2T827_9FIRM</name>
<keyword evidence="2" id="KW-0812">Transmembrane</keyword>
<dbReference type="RefSeq" id="WP_059068522.1">
    <property type="nucleotide sequence ID" value="NZ_JAOQJX010000002.1"/>
</dbReference>
<dbReference type="EMBL" id="JAOQJX010000002">
    <property type="protein sequence ID" value="MCU6746408.1"/>
    <property type="molecule type" value="Genomic_DNA"/>
</dbReference>
<evidence type="ECO:0000313" key="3">
    <source>
        <dbReference type="EMBL" id="MCU6746408.1"/>
    </source>
</evidence>
<feature type="transmembrane region" description="Helical" evidence="2">
    <location>
        <begin position="104"/>
        <end position="122"/>
    </location>
</feature>
<feature type="region of interest" description="Disordered" evidence="1">
    <location>
        <begin position="1"/>
        <end position="25"/>
    </location>
</feature>
<evidence type="ECO:0000256" key="2">
    <source>
        <dbReference type="SAM" id="Phobius"/>
    </source>
</evidence>
<keyword evidence="4" id="KW-1185">Reference proteome</keyword>
<protein>
    <recommendedName>
        <fullName evidence="5">DUF4190 domain-containing protein</fullName>
    </recommendedName>
</protein>
<evidence type="ECO:0008006" key="5">
    <source>
        <dbReference type="Google" id="ProtNLM"/>
    </source>
</evidence>
<feature type="transmembrane region" description="Helical" evidence="2">
    <location>
        <begin position="39"/>
        <end position="59"/>
    </location>
</feature>
<comment type="caution">
    <text evidence="3">The sequence shown here is derived from an EMBL/GenBank/DDBJ whole genome shotgun (WGS) entry which is preliminary data.</text>
</comment>
<feature type="compositionally biased region" description="Basic and acidic residues" evidence="1">
    <location>
        <begin position="1"/>
        <end position="19"/>
    </location>
</feature>
<sequence length="123" mass="13672">MFGNERNVKDRKREKEYKKRGTRKYGQAKLKHSRMGRHSCVYGLLGILVLAVCIFTAFWMHGKAVGFIGGFGILSIVLGILGVRAGIKGLREREKNYSTCKIGIVGNTVLLIFLLAIFIGGLK</sequence>
<feature type="transmembrane region" description="Helical" evidence="2">
    <location>
        <begin position="65"/>
        <end position="83"/>
    </location>
</feature>